<dbReference type="HOGENOM" id="CLU_3052938_0_0_1"/>
<proteinExistence type="predicted"/>
<reference evidence="2" key="1">
    <citation type="submission" date="2011-08" db="EMBL/GenBank/DDBJ databases">
        <authorList>
            <person name="Rombauts S."/>
        </authorList>
    </citation>
    <scope>NUCLEOTIDE SEQUENCE</scope>
    <source>
        <strain evidence="2">London</strain>
    </source>
</reference>
<accession>T1KLU3</accession>
<protein>
    <submittedName>
        <fullName evidence="1">Uncharacterized protein</fullName>
    </submittedName>
</protein>
<keyword evidence="2" id="KW-1185">Reference proteome</keyword>
<dbReference type="Proteomes" id="UP000015104">
    <property type="component" value="Unassembled WGS sequence"/>
</dbReference>
<organism evidence="1 2">
    <name type="scientific">Tetranychus urticae</name>
    <name type="common">Two-spotted spider mite</name>
    <dbReference type="NCBI Taxonomy" id="32264"/>
    <lineage>
        <taxon>Eukaryota</taxon>
        <taxon>Metazoa</taxon>
        <taxon>Ecdysozoa</taxon>
        <taxon>Arthropoda</taxon>
        <taxon>Chelicerata</taxon>
        <taxon>Arachnida</taxon>
        <taxon>Acari</taxon>
        <taxon>Acariformes</taxon>
        <taxon>Trombidiformes</taxon>
        <taxon>Prostigmata</taxon>
        <taxon>Eleutherengona</taxon>
        <taxon>Raphignathae</taxon>
        <taxon>Tetranychoidea</taxon>
        <taxon>Tetranychidae</taxon>
        <taxon>Tetranychus</taxon>
    </lineage>
</organism>
<evidence type="ECO:0000313" key="1">
    <source>
        <dbReference type="EnsemblMetazoa" id="tetur14g03680.1"/>
    </source>
</evidence>
<reference evidence="1" key="2">
    <citation type="submission" date="2015-06" db="UniProtKB">
        <authorList>
            <consortium name="EnsemblMetazoa"/>
        </authorList>
    </citation>
    <scope>IDENTIFICATION</scope>
</reference>
<dbReference type="AlphaFoldDB" id="T1KLU3"/>
<name>T1KLU3_TETUR</name>
<evidence type="ECO:0000313" key="2">
    <source>
        <dbReference type="Proteomes" id="UP000015104"/>
    </source>
</evidence>
<dbReference type="EnsemblMetazoa" id="tetur14g03680.1">
    <property type="protein sequence ID" value="tetur14g03680.1"/>
    <property type="gene ID" value="tetur14g03680"/>
</dbReference>
<dbReference type="EMBL" id="CAEY01000212">
    <property type="status" value="NOT_ANNOTATED_CDS"/>
    <property type="molecule type" value="Genomic_DNA"/>
</dbReference>
<sequence length="54" mass="6097">MEGLKSSFSSQLSPIDKVKLSFLSTVPPGEIISDLWFLLRSKDELTVWLEDESP</sequence>